<evidence type="ECO:0000259" key="5">
    <source>
        <dbReference type="PROSITE" id="PS50871"/>
    </source>
</evidence>
<evidence type="ECO:0000256" key="3">
    <source>
        <dbReference type="ARBA" id="ARBA00022530"/>
    </source>
</evidence>
<organism evidence="6">
    <name type="scientific">Cyprinus carpio</name>
    <name type="common">Common carp</name>
    <dbReference type="NCBI Taxonomy" id="7962"/>
    <lineage>
        <taxon>Eukaryota</taxon>
        <taxon>Metazoa</taxon>
        <taxon>Chordata</taxon>
        <taxon>Craniata</taxon>
        <taxon>Vertebrata</taxon>
        <taxon>Euteleostomi</taxon>
        <taxon>Actinopterygii</taxon>
        <taxon>Neopterygii</taxon>
        <taxon>Teleostei</taxon>
        <taxon>Ostariophysi</taxon>
        <taxon>Cypriniformes</taxon>
        <taxon>Cyprinidae</taxon>
        <taxon>Cyprininae</taxon>
        <taxon>Cyprinus</taxon>
    </lineage>
</organism>
<dbReference type="KEGG" id="ccar:122147618"/>
<dbReference type="PANTHER" id="PTHR15427">
    <property type="entry name" value="EMILIN ELASTIN MICROFIBRIL INTERFACE-LOCATED PROTEIN ELASTIN MICROFIBRIL INTERFACER"/>
    <property type="match status" value="1"/>
</dbReference>
<keyword evidence="4" id="KW-0732">Signal</keyword>
<proteinExistence type="predicted"/>
<dbReference type="GeneID" id="122147618"/>
<feature type="chain" id="PRO_5040296269" evidence="4">
    <location>
        <begin position="37"/>
        <end position="234"/>
    </location>
</feature>
<evidence type="ECO:0000256" key="1">
    <source>
        <dbReference type="ARBA" id="ARBA00004498"/>
    </source>
</evidence>
<dbReference type="OrthoDB" id="6080680at2759"/>
<name>A0A9Q9YUH8_CYPCA</name>
<keyword evidence="3" id="KW-0272">Extracellular matrix</keyword>
<feature type="signal peptide" evidence="4">
    <location>
        <begin position="1"/>
        <end position="36"/>
    </location>
</feature>
<dbReference type="InterPro" id="IPR001073">
    <property type="entry name" value="C1q_dom"/>
</dbReference>
<evidence type="ECO:0000256" key="4">
    <source>
        <dbReference type="SAM" id="SignalP"/>
    </source>
</evidence>
<dbReference type="Pfam" id="PF00386">
    <property type="entry name" value="C1q"/>
    <property type="match status" value="1"/>
</dbReference>
<comment type="subcellular location">
    <subcellularLocation>
        <location evidence="1">Secreted</location>
        <location evidence="1">Extracellular space</location>
        <location evidence="1">Extracellular matrix</location>
    </subcellularLocation>
</comment>
<sequence length="234" mass="25531">MHVYKCVLFTALPECTVHNFLLRVLDLVIISLLVCAFEEDRVFSWSGLGNDSQVDTNENACLTDVVSCGCCLMQNQIWKLEMFFNMTLNELQRNMKRAHSVLNNICASRSAFSVALTDKRLCVGPNREDSVVKYSSVLVNLGECYSTDTGAFVAPRSGIYSLAQTLYSRHGDAGGTFAACAQLRLNGHTIASANENNLQDQEDSTSALLVVQLHAGDGVDDTITTTTILTLGSC</sequence>
<gene>
    <name evidence="6" type="primary">LOC122147618</name>
</gene>
<dbReference type="PROSITE" id="PS50871">
    <property type="entry name" value="C1Q"/>
    <property type="match status" value="1"/>
</dbReference>
<dbReference type="Proteomes" id="UP001155660">
    <property type="component" value="Chromosome A15"/>
</dbReference>
<dbReference type="RefSeq" id="XP_042626642.1">
    <property type="nucleotide sequence ID" value="XM_042770708.1"/>
</dbReference>
<protein>
    <submittedName>
        <fullName evidence="6">Uncharacterized protein LOC122147618</fullName>
    </submittedName>
</protein>
<evidence type="ECO:0000256" key="2">
    <source>
        <dbReference type="ARBA" id="ARBA00022525"/>
    </source>
</evidence>
<dbReference type="GO" id="GO:0005581">
    <property type="term" value="C:collagen trimer"/>
    <property type="evidence" value="ECO:0007669"/>
    <property type="project" value="UniProtKB-KW"/>
</dbReference>
<feature type="domain" description="C1q" evidence="5">
    <location>
        <begin position="105"/>
        <end position="234"/>
    </location>
</feature>
<evidence type="ECO:0000313" key="6">
    <source>
        <dbReference type="RefSeq" id="XP_042626642.1"/>
    </source>
</evidence>
<dbReference type="PANTHER" id="PTHR15427:SF33">
    <property type="entry name" value="COLLAGEN IV NC1 DOMAIN-CONTAINING PROTEIN"/>
    <property type="match status" value="1"/>
</dbReference>
<keyword evidence="2" id="KW-0964">Secreted</keyword>
<reference evidence="6" key="1">
    <citation type="submission" date="2025-08" db="UniProtKB">
        <authorList>
            <consortium name="RefSeq"/>
        </authorList>
    </citation>
    <scope>IDENTIFICATION</scope>
    <source>
        <tissue evidence="6">Muscle</tissue>
    </source>
</reference>
<dbReference type="InterPro" id="IPR050392">
    <property type="entry name" value="Collagen/C1q_domain"/>
</dbReference>
<dbReference type="AlphaFoldDB" id="A0A9Q9YUH8"/>
<accession>A0A9Q9YUH8</accession>